<keyword evidence="2" id="KW-1185">Reference proteome</keyword>
<dbReference type="AlphaFoldDB" id="A0A9N9H119"/>
<dbReference type="EMBL" id="CAJVPJ010004139">
    <property type="protein sequence ID" value="CAG8648880.1"/>
    <property type="molecule type" value="Genomic_DNA"/>
</dbReference>
<evidence type="ECO:0000313" key="2">
    <source>
        <dbReference type="Proteomes" id="UP000789572"/>
    </source>
</evidence>
<reference evidence="1" key="1">
    <citation type="submission" date="2021-06" db="EMBL/GenBank/DDBJ databases">
        <authorList>
            <person name="Kallberg Y."/>
            <person name="Tangrot J."/>
            <person name="Rosling A."/>
        </authorList>
    </citation>
    <scope>NUCLEOTIDE SEQUENCE</scope>
    <source>
        <strain evidence="1">IA702</strain>
    </source>
</reference>
<feature type="non-terminal residue" evidence="1">
    <location>
        <position position="1"/>
    </location>
</feature>
<evidence type="ECO:0000313" key="1">
    <source>
        <dbReference type="EMBL" id="CAG8648880.1"/>
    </source>
</evidence>
<comment type="caution">
    <text evidence="1">The sequence shown here is derived from an EMBL/GenBank/DDBJ whole genome shotgun (WGS) entry which is preliminary data.</text>
</comment>
<accession>A0A9N9H119</accession>
<dbReference type="Proteomes" id="UP000789572">
    <property type="component" value="Unassembled WGS sequence"/>
</dbReference>
<name>A0A9N9H119_9GLOM</name>
<organism evidence="1 2">
    <name type="scientific">Paraglomus occultum</name>
    <dbReference type="NCBI Taxonomy" id="144539"/>
    <lineage>
        <taxon>Eukaryota</taxon>
        <taxon>Fungi</taxon>
        <taxon>Fungi incertae sedis</taxon>
        <taxon>Mucoromycota</taxon>
        <taxon>Glomeromycotina</taxon>
        <taxon>Glomeromycetes</taxon>
        <taxon>Paraglomerales</taxon>
        <taxon>Paraglomeraceae</taxon>
        <taxon>Paraglomus</taxon>
    </lineage>
</organism>
<protein>
    <submittedName>
        <fullName evidence="1">10304_t:CDS:1</fullName>
    </submittedName>
</protein>
<proteinExistence type="predicted"/>
<sequence length="148" mass="16916">MSTNNTDFNLPSYIKENITSIRNYLKQHDLESMKIEDSKLIVVKSNGIVVELRAAKDILSLAKEIIKVMIDDDLTEFISHPVSNIDDIRSGYYASLDEGGEPWTRSMSNFQRGCGIYYELVRLVVANTVGVGEYGEEWKRHIKNDVFH</sequence>
<gene>
    <name evidence="1" type="ORF">POCULU_LOCUS9839</name>
</gene>